<name>A0ABN5I2X2_9ACTN</name>
<protein>
    <submittedName>
        <fullName evidence="1">Uncharacterized protein</fullName>
    </submittedName>
</protein>
<keyword evidence="2" id="KW-1185">Reference proteome</keyword>
<dbReference type="RefSeq" id="WP_104879979.1">
    <property type="nucleotide sequence ID" value="NZ_CP026652.1"/>
</dbReference>
<evidence type="ECO:0000313" key="2">
    <source>
        <dbReference type="Proteomes" id="UP000238413"/>
    </source>
</evidence>
<organism evidence="1 2">
    <name type="scientific">Streptomyces dengpaensis</name>
    <dbReference type="NCBI Taxonomy" id="2049881"/>
    <lineage>
        <taxon>Bacteria</taxon>
        <taxon>Bacillati</taxon>
        <taxon>Actinomycetota</taxon>
        <taxon>Actinomycetes</taxon>
        <taxon>Kitasatosporales</taxon>
        <taxon>Streptomycetaceae</taxon>
        <taxon>Streptomyces</taxon>
    </lineage>
</organism>
<accession>A0ABN5I2X2</accession>
<proteinExistence type="predicted"/>
<dbReference type="Proteomes" id="UP000238413">
    <property type="component" value="Chromosome"/>
</dbReference>
<gene>
    <name evidence="1" type="ORF">C4B68_13715</name>
</gene>
<evidence type="ECO:0000313" key="1">
    <source>
        <dbReference type="EMBL" id="AVH56657.1"/>
    </source>
</evidence>
<dbReference type="EMBL" id="CP026652">
    <property type="protein sequence ID" value="AVH56657.1"/>
    <property type="molecule type" value="Genomic_DNA"/>
</dbReference>
<reference evidence="1 2" key="1">
    <citation type="submission" date="2018-02" db="EMBL/GenBank/DDBJ databases">
        <title>Complete genome sequence of Streptomyces dengpaensis, the producer of angucyclines.</title>
        <authorList>
            <person name="Yumei L."/>
        </authorList>
    </citation>
    <scope>NUCLEOTIDE SEQUENCE [LARGE SCALE GENOMIC DNA]</scope>
    <source>
        <strain evidence="1 2">XZHG99</strain>
    </source>
</reference>
<sequence>MAVWRAMGARVVRGVLLASGVLVVWVAWVVRAVLVAMAARVLVTRAGRGVRVLLVALLAQAVPAV</sequence>